<evidence type="ECO:0000259" key="2">
    <source>
        <dbReference type="Pfam" id="PF01172"/>
    </source>
</evidence>
<dbReference type="Proteomes" id="UP001187682">
    <property type="component" value="Unassembled WGS sequence"/>
</dbReference>
<evidence type="ECO:0000313" key="4">
    <source>
        <dbReference type="Proteomes" id="UP001187682"/>
    </source>
</evidence>
<gene>
    <name evidence="3" type="ORF">DNG_00416</name>
</gene>
<name>A0AAE8MR77_9PEZI</name>
<dbReference type="AlphaFoldDB" id="A0AAE8MR77"/>
<feature type="compositionally biased region" description="Polar residues" evidence="1">
    <location>
        <begin position="101"/>
        <end position="113"/>
    </location>
</feature>
<accession>A0AAE8MR77</accession>
<evidence type="ECO:0000256" key="1">
    <source>
        <dbReference type="SAM" id="MobiDB-lite"/>
    </source>
</evidence>
<dbReference type="Gene3D" id="3.30.1250.10">
    <property type="entry name" value="Ribosome maturation protein SBDS, N-terminal domain"/>
    <property type="match status" value="1"/>
</dbReference>
<dbReference type="SUPFAM" id="SSF89895">
    <property type="entry name" value="FYSH domain"/>
    <property type="match status" value="1"/>
</dbReference>
<sequence length="113" mass="12464">MARGDVVKTKVQFKGKHEEFIVFVDDVDTYNKWKTDRSIPLAHVVSSFNVFVTGQGAQGLLGTPSDGTLDTEFGTTDDDKVIVKILEQGETQDMSLGERQGVTNDSFSSNYVK</sequence>
<organism evidence="3 4">
    <name type="scientific">Cephalotrichum gorgonifer</name>
    <dbReference type="NCBI Taxonomy" id="2041049"/>
    <lineage>
        <taxon>Eukaryota</taxon>
        <taxon>Fungi</taxon>
        <taxon>Dikarya</taxon>
        <taxon>Ascomycota</taxon>
        <taxon>Pezizomycotina</taxon>
        <taxon>Sordariomycetes</taxon>
        <taxon>Hypocreomycetidae</taxon>
        <taxon>Microascales</taxon>
        <taxon>Microascaceae</taxon>
        <taxon>Cephalotrichum</taxon>
    </lineage>
</organism>
<dbReference type="EMBL" id="ONZQ02000001">
    <property type="protein sequence ID" value="SPN96897.1"/>
    <property type="molecule type" value="Genomic_DNA"/>
</dbReference>
<dbReference type="Pfam" id="PF01172">
    <property type="entry name" value="SBDS_N"/>
    <property type="match status" value="1"/>
</dbReference>
<protein>
    <submittedName>
        <fullName evidence="3">Related to RNA binding protein</fullName>
    </submittedName>
</protein>
<dbReference type="InterPro" id="IPR036786">
    <property type="entry name" value="Ribosome_mat_SBDS_N_sf"/>
</dbReference>
<proteinExistence type="predicted"/>
<comment type="caution">
    <text evidence="3">The sequence shown here is derived from an EMBL/GenBank/DDBJ whole genome shotgun (WGS) entry which is preliminary data.</text>
</comment>
<reference evidence="3" key="1">
    <citation type="submission" date="2018-03" db="EMBL/GenBank/DDBJ databases">
        <authorList>
            <person name="Guldener U."/>
        </authorList>
    </citation>
    <scope>NUCLEOTIDE SEQUENCE</scope>
</reference>
<evidence type="ECO:0000313" key="3">
    <source>
        <dbReference type="EMBL" id="SPN96897.1"/>
    </source>
</evidence>
<feature type="region of interest" description="Disordered" evidence="1">
    <location>
        <begin position="92"/>
        <end position="113"/>
    </location>
</feature>
<dbReference type="InterPro" id="IPR019783">
    <property type="entry name" value="SDO1/SBDS_N"/>
</dbReference>
<keyword evidence="4" id="KW-1185">Reference proteome</keyword>
<feature type="domain" description="Ribosome maturation protein SDO1/SBDS N-terminal" evidence="2">
    <location>
        <begin position="9"/>
        <end position="94"/>
    </location>
</feature>